<dbReference type="Gene3D" id="3.80.10.10">
    <property type="entry name" value="Ribonuclease Inhibitor"/>
    <property type="match status" value="2"/>
</dbReference>
<gene>
    <name evidence="5" type="ORF">BN9_004190</name>
</gene>
<comment type="caution">
    <text evidence="5">The sequence shown here is derived from an EMBL/GenBank/DDBJ whole genome shotgun (WGS) entry which is preliminary data.</text>
</comment>
<evidence type="ECO:0000256" key="3">
    <source>
        <dbReference type="SAM" id="Coils"/>
    </source>
</evidence>
<feature type="region of interest" description="Disordered" evidence="4">
    <location>
        <begin position="212"/>
        <end position="281"/>
    </location>
</feature>
<dbReference type="GO" id="GO:0005737">
    <property type="term" value="C:cytoplasm"/>
    <property type="evidence" value="ECO:0007669"/>
    <property type="project" value="TreeGrafter"/>
</dbReference>
<keyword evidence="6" id="KW-1185">Reference proteome</keyword>
<dbReference type="PROSITE" id="PS51450">
    <property type="entry name" value="LRR"/>
    <property type="match status" value="3"/>
</dbReference>
<organism evidence="5 6">
    <name type="scientific">Albugo candida</name>
    <dbReference type="NCBI Taxonomy" id="65357"/>
    <lineage>
        <taxon>Eukaryota</taxon>
        <taxon>Sar</taxon>
        <taxon>Stramenopiles</taxon>
        <taxon>Oomycota</taxon>
        <taxon>Peronosporomycetes</taxon>
        <taxon>Albuginales</taxon>
        <taxon>Albuginaceae</taxon>
        <taxon>Albugo</taxon>
    </lineage>
</organism>
<keyword evidence="3" id="KW-0175">Coiled coil</keyword>
<evidence type="ECO:0000256" key="2">
    <source>
        <dbReference type="ARBA" id="ARBA00022737"/>
    </source>
</evidence>
<dbReference type="OrthoDB" id="7451790at2759"/>
<feature type="compositionally biased region" description="Basic and acidic residues" evidence="4">
    <location>
        <begin position="254"/>
        <end position="272"/>
    </location>
</feature>
<dbReference type="Proteomes" id="UP000053237">
    <property type="component" value="Unassembled WGS sequence"/>
</dbReference>
<feature type="coiled-coil region" evidence="3">
    <location>
        <begin position="753"/>
        <end position="901"/>
    </location>
</feature>
<dbReference type="InterPro" id="IPR001611">
    <property type="entry name" value="Leu-rich_rpt"/>
</dbReference>
<dbReference type="Pfam" id="PF14580">
    <property type="entry name" value="LRR_9"/>
    <property type="match status" value="1"/>
</dbReference>
<dbReference type="PANTHER" id="PTHR15454:SF56">
    <property type="entry name" value="PROTEIN PHOSPHATASE 1 REGULATORY SUBUNIT 7-RELATED"/>
    <property type="match status" value="1"/>
</dbReference>
<accession>A0A024FYP4</accession>
<dbReference type="SMART" id="SM00365">
    <property type="entry name" value="LRR_SD22"/>
    <property type="match status" value="3"/>
</dbReference>
<evidence type="ECO:0000313" key="5">
    <source>
        <dbReference type="EMBL" id="CCI39636.1"/>
    </source>
</evidence>
<reference evidence="5 6" key="1">
    <citation type="submission" date="2012-05" db="EMBL/GenBank/DDBJ databases">
        <title>Recombination and specialization in a pathogen metapopulation.</title>
        <authorList>
            <person name="Gardiner A."/>
            <person name="Kemen E."/>
            <person name="Schultz-Larsen T."/>
            <person name="MacLean D."/>
            <person name="Van Oosterhout C."/>
            <person name="Jones J.D.G."/>
        </authorList>
    </citation>
    <scope>NUCLEOTIDE SEQUENCE [LARGE SCALE GENOMIC DNA]</scope>
    <source>
        <strain evidence="5 6">Ac Nc2</strain>
    </source>
</reference>
<protein>
    <recommendedName>
        <fullName evidence="7">U2A'/phosphoprotein 32 family A C-terminal domain-containing protein</fullName>
    </recommendedName>
</protein>
<dbReference type="EMBL" id="CAIX01000003">
    <property type="protein sequence ID" value="CCI39636.1"/>
    <property type="molecule type" value="Genomic_DNA"/>
</dbReference>
<dbReference type="PANTHER" id="PTHR15454">
    <property type="entry name" value="NISCHARIN RELATED"/>
    <property type="match status" value="1"/>
</dbReference>
<evidence type="ECO:0000256" key="1">
    <source>
        <dbReference type="ARBA" id="ARBA00022614"/>
    </source>
</evidence>
<dbReference type="SUPFAM" id="SSF52075">
    <property type="entry name" value="Outer arm dynein light chain 1"/>
    <property type="match status" value="1"/>
</dbReference>
<dbReference type="InParanoid" id="A0A024FYP4"/>
<evidence type="ECO:0008006" key="7">
    <source>
        <dbReference type="Google" id="ProtNLM"/>
    </source>
</evidence>
<evidence type="ECO:0000256" key="4">
    <source>
        <dbReference type="SAM" id="MobiDB-lite"/>
    </source>
</evidence>
<sequence length="939" mass="109527">MRVVSLIDVDLHSVENVSLLSEAHPEYVEQMNLHGNHLKTLDGIEQFQRISELCASNNCIESISSVHNLRYLRVLDLSANSISSLEHLSVIPTLEELALAHNRIPEINGFINPLKFPNLVYLDLRNNAIQAYDDLQALTQYRSLSHLRLQGNPICDHSEYPLPILAGVPFLRLIDQEECETFKEMENLHMPRYATILRDYKQRWVECKHNADLSNTPSKTKSAKGARNHLSSKQLSTQKKSQESILSESQTEMKCQKFVKDDDKGKDTELTKNDAATNTDADYEREIEATRKQVIALERKYSESEKSFEDRQQQLLCLEKIQQRRISQLECEVDRVNSEFEKSESIITCLRGEAQKLQLRIGELNAEIHLRKEFEEHSTSVSRDTDMKILFAELKSEAGKTLTSLRKEFAKLVKEFDHEQRQLGATEKNRGSCTNHCNELEACKMLLLSSQDAMARLEKRLEESAAESRTDPVEILPSAKHEELSNLRHRFDSLKQRLVQNKVLLTKKNADMEHLLQLLEVRNHECDTLKRQNQDLLHMHENFSAQQMQVFENQLSVKLGIAESEFRKDFERWKCEKDTLTKRLESLSHKHQMQTSALQRAEKKEAKWRRKVANIEKRNLCIATRNEIQEKETPPQFEKLEQQIENLRRELIHAQQERDDVKKAHASCSDTRDKVVLLQNENDQLVLLAKKQKEQEEQTASDWKRKQDDWEATIKIKDVMITAQSRQIDNIRQQSDEGEVEHSKERSYLLAQISELESTLDEHIQTLDDYRHKITGLKQERRELISRLQTAEELSSVSRSKFLEAKKTIEALKMELENLRISSGKEKCSLQGLLTEQLEITRRKLEEQSQRMQKTYEDWKIQEEGNRKKILDDCMHLQLQVKKVNEEKEQLTAHLKAARTQLAQNDRDLRVLITQIERERHLKKSSLKHIKSLFDQLSP</sequence>
<keyword evidence="2" id="KW-0677">Repeat</keyword>
<proteinExistence type="predicted"/>
<dbReference type="InterPro" id="IPR032675">
    <property type="entry name" value="LRR_dom_sf"/>
</dbReference>
<keyword evidence="1" id="KW-0433">Leucine-rich repeat</keyword>
<evidence type="ECO:0000313" key="6">
    <source>
        <dbReference type="Proteomes" id="UP000053237"/>
    </source>
</evidence>
<dbReference type="AlphaFoldDB" id="A0A024FYP4"/>
<dbReference type="STRING" id="65357.A0A024FYP4"/>
<name>A0A024FYP4_9STRA</name>
<feature type="coiled-coil region" evidence="3">
    <location>
        <begin position="570"/>
        <end position="698"/>
    </location>
</feature>